<sequence>MSNINRWRLILGKYAENQISFESGDSSVNYMDMDDLLDFLYSREYSEKDGVRRNKGQGSSSASDLTVPKWITKIRKLFPKETVEVLEKHAIEKYNLTELLTDKEVLKKLEPNKELLKNILQMKHLMKGEVLNTAKNIVKNIAEQITKELENDVKKSITGRINKNKSSIIKCSRNIDFKKTIKRNLKNYDLNENKIIVDKIYFNERVKKFNPWNVVIAVDESGSMLDSVIHSAIMAGIFAKLPMLKTNLVIFDTEVVDLTGYIDDPVETLMSVQLGGGTNISKALTYCEGLIENPHRTIVILVTDLYEGGGYGNMYARAKSIVESGAKLIVLTALDMEASPSYDKNAGLKMASLGAEVAAMTPGGLSDWIAKIIS</sequence>
<keyword evidence="3" id="KW-1185">Reference proteome</keyword>
<evidence type="ECO:0000313" key="2">
    <source>
        <dbReference type="EMBL" id="NMM65970.1"/>
    </source>
</evidence>
<dbReference type="InterPro" id="IPR050458">
    <property type="entry name" value="LolB"/>
</dbReference>
<dbReference type="PANTHER" id="PTHR30634">
    <property type="entry name" value="OUTER MEMBRANE LOLAB LIPOPROTEIN INSERTION APPARATUS"/>
    <property type="match status" value="1"/>
</dbReference>
<dbReference type="Gene3D" id="3.40.50.410">
    <property type="entry name" value="von Willebrand factor, type A domain"/>
    <property type="match status" value="1"/>
</dbReference>
<protein>
    <submittedName>
        <fullName evidence="2">VWA domain-containing protein</fullName>
    </submittedName>
</protein>
<dbReference type="RefSeq" id="WP_169300549.1">
    <property type="nucleotide sequence ID" value="NZ_JABBNI010000067.1"/>
</dbReference>
<dbReference type="SUPFAM" id="SSF53300">
    <property type="entry name" value="vWA-like"/>
    <property type="match status" value="1"/>
</dbReference>
<gene>
    <name evidence="2" type="ORF">HBE96_25670</name>
</gene>
<dbReference type="InterPro" id="IPR036465">
    <property type="entry name" value="vWFA_dom_sf"/>
</dbReference>
<name>A0A7Y0HRC6_9CLOT</name>
<proteinExistence type="predicted"/>
<dbReference type="Pfam" id="PF05762">
    <property type="entry name" value="VWA_CoxE"/>
    <property type="match status" value="1"/>
</dbReference>
<evidence type="ECO:0000313" key="3">
    <source>
        <dbReference type="Proteomes" id="UP000537131"/>
    </source>
</evidence>
<comment type="caution">
    <text evidence="2">The sequence shown here is derived from an EMBL/GenBank/DDBJ whole genome shotgun (WGS) entry which is preliminary data.</text>
</comment>
<feature type="domain" description="VWFA" evidence="1">
    <location>
        <begin position="211"/>
        <end position="370"/>
    </location>
</feature>
<evidence type="ECO:0000259" key="1">
    <source>
        <dbReference type="SMART" id="SM00327"/>
    </source>
</evidence>
<accession>A0A7Y0HRC6</accession>
<dbReference type="Proteomes" id="UP000537131">
    <property type="component" value="Unassembled WGS sequence"/>
</dbReference>
<dbReference type="InterPro" id="IPR002035">
    <property type="entry name" value="VWF_A"/>
</dbReference>
<dbReference type="PANTHER" id="PTHR30634:SF16">
    <property type="entry name" value="OUTER-MEMBRANE LIPOPROTEIN LOLB"/>
    <property type="match status" value="1"/>
</dbReference>
<dbReference type="AlphaFoldDB" id="A0A7Y0HRC6"/>
<reference evidence="2 3" key="1">
    <citation type="submission" date="2020-06" db="EMBL/GenBank/DDBJ databases">
        <title>Complete Genome Sequence of Clostridium muelleri sp. nov. P21T, an Acid-Alcohol Producing Acetogen Isolated from Old Hay.</title>
        <authorList>
            <person name="Duncan K.E."/>
            <person name="Tanner R.S."/>
        </authorList>
    </citation>
    <scope>NUCLEOTIDE SEQUENCE [LARGE SCALE GENOMIC DNA]</scope>
    <source>
        <strain evidence="2 3">P21</strain>
    </source>
</reference>
<dbReference type="EMBL" id="JABBNI010000067">
    <property type="protein sequence ID" value="NMM65970.1"/>
    <property type="molecule type" value="Genomic_DNA"/>
</dbReference>
<dbReference type="InterPro" id="IPR008912">
    <property type="entry name" value="Uncharacterised_CoxE"/>
</dbReference>
<organism evidence="2 3">
    <name type="scientific">Clostridium muellerianum</name>
    <dbReference type="NCBI Taxonomy" id="2716538"/>
    <lineage>
        <taxon>Bacteria</taxon>
        <taxon>Bacillati</taxon>
        <taxon>Bacillota</taxon>
        <taxon>Clostridia</taxon>
        <taxon>Eubacteriales</taxon>
        <taxon>Clostridiaceae</taxon>
        <taxon>Clostridium</taxon>
    </lineage>
</organism>
<dbReference type="SMART" id="SM00327">
    <property type="entry name" value="VWA"/>
    <property type="match status" value="1"/>
</dbReference>